<evidence type="ECO:0000313" key="1">
    <source>
        <dbReference type="EMBL" id="SMQ73136.1"/>
    </source>
</evidence>
<name>A0ABY1RGH7_9MICO</name>
<organism evidence="1 2">
    <name type="scientific">Plantibacter elymi</name>
    <name type="common">nom. nud.</name>
    <dbReference type="NCBI Taxonomy" id="199708"/>
    <lineage>
        <taxon>Bacteria</taxon>
        <taxon>Bacillati</taxon>
        <taxon>Actinomycetota</taxon>
        <taxon>Actinomycetes</taxon>
        <taxon>Micrococcales</taxon>
        <taxon>Microbacteriaceae</taxon>
        <taxon>Plantibacter</taxon>
    </lineage>
</organism>
<dbReference type="EMBL" id="FXWJ01000005">
    <property type="protein sequence ID" value="SMQ73136.1"/>
    <property type="molecule type" value="Genomic_DNA"/>
</dbReference>
<protein>
    <submittedName>
        <fullName evidence="1">Uncharacterized protein</fullName>
    </submittedName>
</protein>
<dbReference type="Proteomes" id="UP000194464">
    <property type="component" value="Unassembled WGS sequence"/>
</dbReference>
<gene>
    <name evidence="1" type="ORF">SAMN06295909_3121</name>
</gene>
<sequence>MATPWALAGKVLPDFLEGWDPQTDLELSCAIAVEVDEFLTMARLPADTRLRLTVSWSSSTSGMSDWVYLEDLRRAQTVDALLPGERIGGTVVLRTTITLAEDRQPMGPGEVHRAGSVLWERLQSVRLHGEGSMFPIGVADFAGTPYGANASWYLQTSEDLSAPFLGTFLLLVNSRDEALIAAINQKKTSPLGQQLLSNLEAGVAMIMIELALGHEGADLGSYSDDSVGSVLSRYLTMAHEEGLTSAVRADDPGRFRSLAESIVRAHGYGRTFE</sequence>
<reference evidence="1 2" key="1">
    <citation type="submission" date="2017-04" db="EMBL/GenBank/DDBJ databases">
        <authorList>
            <person name="Varghese N."/>
            <person name="Submissions S."/>
        </authorList>
    </citation>
    <scope>NUCLEOTIDE SEQUENCE [LARGE SCALE GENOMIC DNA]</scope>
    <source>
        <strain evidence="1 2">VKM Ac-1784</strain>
    </source>
</reference>
<proteinExistence type="predicted"/>
<evidence type="ECO:0000313" key="2">
    <source>
        <dbReference type="Proteomes" id="UP000194464"/>
    </source>
</evidence>
<comment type="caution">
    <text evidence="1">The sequence shown here is derived from an EMBL/GenBank/DDBJ whole genome shotgun (WGS) entry which is preliminary data.</text>
</comment>
<keyword evidence="2" id="KW-1185">Reference proteome</keyword>
<accession>A0ABY1RGH7</accession>